<protein>
    <submittedName>
        <fullName evidence="9">Alanine-glyoxylate transaminase / serine-glyoxylate transaminase / serine-pyruvate transaminase</fullName>
    </submittedName>
</protein>
<evidence type="ECO:0000313" key="9">
    <source>
        <dbReference type="EMBL" id="SEN50097.1"/>
    </source>
</evidence>
<dbReference type="GO" id="GO:0019265">
    <property type="term" value="P:glycine biosynthetic process, by transamination of glyoxylate"/>
    <property type="evidence" value="ECO:0007669"/>
    <property type="project" value="TreeGrafter"/>
</dbReference>
<name>A0A1H8H2Z8_9RHOB</name>
<sequence length="401" mass="42239">MLANGRPYLAIPGPSTMPDRVLAAMHRAAPNIYAGALPEMVETLWPDLRALAGTVAHVAIYIANGHGAWEAANANLFSRGDRALVLATGRFGHGWCESVQAMGVQADLLDFGKAAPVDLARFESALRADAGHKLKAVLVTHVDTASSVKNDIAAIRAVMDTVGHPALLAVDCIASMGCDAFHMDAWGVDVMVAASQKGLMVPPGLGFVWFSDKALLACANSDLRTPYWDWRPRANATEFWQYWAGTAPTHHLFGLRESLNMIAEEGRAAVWARHAALARSVWAAFDAWGAGNPDIALNVADPAHRGHSVTAARLGAPHATRLRGWLEEKAGVTLGIGLGMAAPDDPAYHGFLRVAHMGHVNAHMTLGVLATMQAGMVALGIPHGPGALDAAARVVAEAAGA</sequence>
<dbReference type="Proteomes" id="UP000198761">
    <property type="component" value="Unassembled WGS sequence"/>
</dbReference>
<dbReference type="EMBL" id="FOCE01000005">
    <property type="protein sequence ID" value="SEN50097.1"/>
    <property type="molecule type" value="Genomic_DNA"/>
</dbReference>
<dbReference type="PANTHER" id="PTHR21152:SF40">
    <property type="entry name" value="ALANINE--GLYOXYLATE AMINOTRANSFERASE"/>
    <property type="match status" value="1"/>
</dbReference>
<dbReference type="Gene3D" id="3.40.640.10">
    <property type="entry name" value="Type I PLP-dependent aspartate aminotransferase-like (Major domain)"/>
    <property type="match status" value="1"/>
</dbReference>
<evidence type="ECO:0000256" key="5">
    <source>
        <dbReference type="PIRSR" id="PIRSR000524-50"/>
    </source>
</evidence>
<evidence type="ECO:0000256" key="4">
    <source>
        <dbReference type="PIRSR" id="PIRSR000524-1"/>
    </source>
</evidence>
<dbReference type="OrthoDB" id="389074at2"/>
<keyword evidence="10" id="KW-1185">Reference proteome</keyword>
<reference evidence="9 10" key="1">
    <citation type="submission" date="2016-10" db="EMBL/GenBank/DDBJ databases">
        <authorList>
            <person name="de Groot N.N."/>
        </authorList>
    </citation>
    <scope>NUCLEOTIDE SEQUENCE [LARGE SCALE GENOMIC DNA]</scope>
    <source>
        <strain evidence="9 10">DSM 3857</strain>
    </source>
</reference>
<evidence type="ECO:0000256" key="6">
    <source>
        <dbReference type="RuleBase" id="RU004075"/>
    </source>
</evidence>
<dbReference type="PIRSF" id="PIRSF000524">
    <property type="entry name" value="SPT"/>
    <property type="match status" value="1"/>
</dbReference>
<evidence type="ECO:0000256" key="7">
    <source>
        <dbReference type="RuleBase" id="RU004504"/>
    </source>
</evidence>
<dbReference type="AlphaFoldDB" id="A0A1H8H2Z8"/>
<dbReference type="InterPro" id="IPR015421">
    <property type="entry name" value="PyrdxlP-dep_Trfase_major"/>
</dbReference>
<dbReference type="GO" id="GO:0008453">
    <property type="term" value="F:alanine-glyoxylate transaminase activity"/>
    <property type="evidence" value="ECO:0007669"/>
    <property type="project" value="TreeGrafter"/>
</dbReference>
<dbReference type="SUPFAM" id="SSF53383">
    <property type="entry name" value="PLP-dependent transferases"/>
    <property type="match status" value="1"/>
</dbReference>
<organism evidence="9 10">
    <name type="scientific">Gemmobacter aquatilis</name>
    <dbReference type="NCBI Taxonomy" id="933059"/>
    <lineage>
        <taxon>Bacteria</taxon>
        <taxon>Pseudomonadati</taxon>
        <taxon>Pseudomonadota</taxon>
        <taxon>Alphaproteobacteria</taxon>
        <taxon>Rhodobacterales</taxon>
        <taxon>Paracoccaceae</taxon>
        <taxon>Gemmobacter</taxon>
    </lineage>
</organism>
<gene>
    <name evidence="9" type="ORF">SAMN04488103_105229</name>
</gene>
<dbReference type="InterPro" id="IPR020578">
    <property type="entry name" value="Aminotrans_V_PyrdxlP_BS"/>
</dbReference>
<dbReference type="RefSeq" id="WP_091301321.1">
    <property type="nucleotide sequence ID" value="NZ_FOCE01000005.1"/>
</dbReference>
<proteinExistence type="inferred from homology"/>
<evidence type="ECO:0000313" key="10">
    <source>
        <dbReference type="Proteomes" id="UP000198761"/>
    </source>
</evidence>
<evidence type="ECO:0000259" key="8">
    <source>
        <dbReference type="Pfam" id="PF00266"/>
    </source>
</evidence>
<dbReference type="STRING" id="933059.SAMN04488103_105229"/>
<dbReference type="InterPro" id="IPR024169">
    <property type="entry name" value="SP_NH2Trfase/AEP_transaminase"/>
</dbReference>
<feature type="domain" description="Aminotransferase class V" evidence="8">
    <location>
        <begin position="57"/>
        <end position="341"/>
    </location>
</feature>
<feature type="modified residue" description="N6-(pyridoxal phosphate)lysine" evidence="5">
    <location>
        <position position="197"/>
    </location>
</feature>
<dbReference type="InterPro" id="IPR000192">
    <property type="entry name" value="Aminotrans_V_dom"/>
</dbReference>
<dbReference type="PANTHER" id="PTHR21152">
    <property type="entry name" value="AMINOTRANSFERASE CLASS V"/>
    <property type="match status" value="1"/>
</dbReference>
<dbReference type="Pfam" id="PF00266">
    <property type="entry name" value="Aminotran_5"/>
    <property type="match status" value="1"/>
</dbReference>
<dbReference type="Gene3D" id="3.90.1150.10">
    <property type="entry name" value="Aspartate Aminotransferase, domain 1"/>
    <property type="match status" value="1"/>
</dbReference>
<evidence type="ECO:0000256" key="1">
    <source>
        <dbReference type="ARBA" id="ARBA00001933"/>
    </source>
</evidence>
<keyword evidence="3 5" id="KW-0663">Pyridoxal phosphate</keyword>
<evidence type="ECO:0000256" key="2">
    <source>
        <dbReference type="ARBA" id="ARBA00009236"/>
    </source>
</evidence>
<dbReference type="InterPro" id="IPR015422">
    <property type="entry name" value="PyrdxlP-dep_Trfase_small"/>
</dbReference>
<comment type="cofactor">
    <cofactor evidence="1 5 7">
        <name>pyridoxal 5'-phosphate</name>
        <dbReference type="ChEBI" id="CHEBI:597326"/>
    </cofactor>
</comment>
<evidence type="ECO:0000256" key="3">
    <source>
        <dbReference type="ARBA" id="ARBA00022898"/>
    </source>
</evidence>
<accession>A0A1H8H2Z8</accession>
<keyword evidence="9" id="KW-0670">Pyruvate</keyword>
<dbReference type="PROSITE" id="PS00595">
    <property type="entry name" value="AA_TRANSFER_CLASS_5"/>
    <property type="match status" value="1"/>
</dbReference>
<comment type="similarity">
    <text evidence="2 6">Belongs to the class-V pyridoxal-phosphate-dependent aminotransferase family.</text>
</comment>
<dbReference type="InterPro" id="IPR015424">
    <property type="entry name" value="PyrdxlP-dep_Trfase"/>
</dbReference>
<feature type="binding site" evidence="4">
    <location>
        <position position="353"/>
    </location>
    <ligand>
        <name>substrate</name>
    </ligand>
</feature>
<dbReference type="GO" id="GO:0004760">
    <property type="term" value="F:L-serine-pyruvate transaminase activity"/>
    <property type="evidence" value="ECO:0007669"/>
    <property type="project" value="TreeGrafter"/>
</dbReference>